<organism evidence="3 4">
    <name type="scientific">Dyadobacter sediminis</name>
    <dbReference type="NCBI Taxonomy" id="1493691"/>
    <lineage>
        <taxon>Bacteria</taxon>
        <taxon>Pseudomonadati</taxon>
        <taxon>Bacteroidota</taxon>
        <taxon>Cytophagia</taxon>
        <taxon>Cytophagales</taxon>
        <taxon>Spirosomataceae</taxon>
        <taxon>Dyadobacter</taxon>
    </lineage>
</organism>
<evidence type="ECO:0000313" key="4">
    <source>
        <dbReference type="Proteomes" id="UP000309788"/>
    </source>
</evidence>
<reference evidence="3 4" key="1">
    <citation type="submission" date="2019-05" db="EMBL/GenBank/DDBJ databases">
        <authorList>
            <person name="Qu J.-H."/>
        </authorList>
    </citation>
    <scope>NUCLEOTIDE SEQUENCE [LARGE SCALE GENOMIC DNA]</scope>
    <source>
        <strain evidence="3 4">Z12</strain>
    </source>
</reference>
<dbReference type="PANTHER" id="PTHR44520">
    <property type="entry name" value="RESPONSE REGULATOR RCP1-RELATED"/>
    <property type="match status" value="1"/>
</dbReference>
<dbReference type="GO" id="GO:0000160">
    <property type="term" value="P:phosphorelay signal transduction system"/>
    <property type="evidence" value="ECO:0007669"/>
    <property type="project" value="InterPro"/>
</dbReference>
<sequence>MNRINTTWVIDDDEIYRFAIKLIMKRADITEKTLFFHNGKTAIDCFTENLQNPDELPDLILLDLNMPVLDGWQFLDAYEKLKPQISKNITIYLVSSTIDEQDYNRAKAISCVTELIVKPLTVKDIQRILSAFNLD</sequence>
<dbReference type="EMBL" id="VCEI01000025">
    <property type="protein sequence ID" value="TLU92366.1"/>
    <property type="molecule type" value="Genomic_DNA"/>
</dbReference>
<dbReference type="Proteomes" id="UP000309788">
    <property type="component" value="Unassembled WGS sequence"/>
</dbReference>
<dbReference type="InterPro" id="IPR011006">
    <property type="entry name" value="CheY-like_superfamily"/>
</dbReference>
<dbReference type="Gene3D" id="3.40.50.2300">
    <property type="match status" value="1"/>
</dbReference>
<feature type="modified residue" description="4-aspartylphosphate" evidence="1">
    <location>
        <position position="63"/>
    </location>
</feature>
<dbReference type="PANTHER" id="PTHR44520:SF2">
    <property type="entry name" value="RESPONSE REGULATOR RCP1"/>
    <property type="match status" value="1"/>
</dbReference>
<gene>
    <name evidence="3" type="ORF">FEM55_16730</name>
</gene>
<name>A0A5R9KC23_9BACT</name>
<dbReference type="Pfam" id="PF00072">
    <property type="entry name" value="Response_reg"/>
    <property type="match status" value="1"/>
</dbReference>
<dbReference type="RefSeq" id="WP_138282474.1">
    <property type="nucleotide sequence ID" value="NZ_BMGE01000003.1"/>
</dbReference>
<dbReference type="OrthoDB" id="1524091at2"/>
<evidence type="ECO:0000256" key="1">
    <source>
        <dbReference type="PROSITE-ProRule" id="PRU00169"/>
    </source>
</evidence>
<proteinExistence type="predicted"/>
<keyword evidence="1" id="KW-0597">Phosphoprotein</keyword>
<feature type="domain" description="Response regulatory" evidence="2">
    <location>
        <begin position="6"/>
        <end position="133"/>
    </location>
</feature>
<dbReference type="SUPFAM" id="SSF52172">
    <property type="entry name" value="CheY-like"/>
    <property type="match status" value="1"/>
</dbReference>
<dbReference type="InterPro" id="IPR001789">
    <property type="entry name" value="Sig_transdc_resp-reg_receiver"/>
</dbReference>
<dbReference type="InterPro" id="IPR052893">
    <property type="entry name" value="TCS_response_regulator"/>
</dbReference>
<dbReference type="PROSITE" id="PS50110">
    <property type="entry name" value="RESPONSE_REGULATORY"/>
    <property type="match status" value="1"/>
</dbReference>
<evidence type="ECO:0000259" key="2">
    <source>
        <dbReference type="PROSITE" id="PS50110"/>
    </source>
</evidence>
<dbReference type="SMART" id="SM00448">
    <property type="entry name" value="REC"/>
    <property type="match status" value="1"/>
</dbReference>
<accession>A0A5R9KC23</accession>
<comment type="caution">
    <text evidence="3">The sequence shown here is derived from an EMBL/GenBank/DDBJ whole genome shotgun (WGS) entry which is preliminary data.</text>
</comment>
<evidence type="ECO:0000313" key="3">
    <source>
        <dbReference type="EMBL" id="TLU92366.1"/>
    </source>
</evidence>
<protein>
    <submittedName>
        <fullName evidence="3">Response regulator</fullName>
    </submittedName>
</protein>
<keyword evidence="4" id="KW-1185">Reference proteome</keyword>
<dbReference type="AlphaFoldDB" id="A0A5R9KC23"/>